<evidence type="ECO:0000313" key="1">
    <source>
        <dbReference type="EMBL" id="RHZ88881.1"/>
    </source>
</evidence>
<sequence>MGKTNRNTISDQYLLLKKIDDMNYTLQILSSTIIRNNSSTMQNISNNFKGNDEFKKKYNELLGMLGGIINIINMNK</sequence>
<gene>
    <name evidence="1" type="ORF">Glove_21g148</name>
</gene>
<dbReference type="EMBL" id="PQFF01000019">
    <property type="protein sequence ID" value="RHZ88881.1"/>
    <property type="molecule type" value="Genomic_DNA"/>
</dbReference>
<evidence type="ECO:0000313" key="2">
    <source>
        <dbReference type="Proteomes" id="UP000266861"/>
    </source>
</evidence>
<dbReference type="Proteomes" id="UP000266861">
    <property type="component" value="Unassembled WGS sequence"/>
</dbReference>
<reference evidence="1 2" key="1">
    <citation type="submission" date="2018-08" db="EMBL/GenBank/DDBJ databases">
        <title>Genome and evolution of the arbuscular mycorrhizal fungus Diversispora epigaea (formerly Glomus versiforme) and its bacterial endosymbionts.</title>
        <authorList>
            <person name="Sun X."/>
            <person name="Fei Z."/>
            <person name="Harrison M."/>
        </authorList>
    </citation>
    <scope>NUCLEOTIDE SEQUENCE [LARGE SCALE GENOMIC DNA]</scope>
    <source>
        <strain evidence="1 2">IT104</strain>
    </source>
</reference>
<comment type="caution">
    <text evidence="1">The sequence shown here is derived from an EMBL/GenBank/DDBJ whole genome shotgun (WGS) entry which is preliminary data.</text>
</comment>
<accession>A0A397JLS0</accession>
<name>A0A397JLS0_9GLOM</name>
<organism evidence="1 2">
    <name type="scientific">Diversispora epigaea</name>
    <dbReference type="NCBI Taxonomy" id="1348612"/>
    <lineage>
        <taxon>Eukaryota</taxon>
        <taxon>Fungi</taxon>
        <taxon>Fungi incertae sedis</taxon>
        <taxon>Mucoromycota</taxon>
        <taxon>Glomeromycotina</taxon>
        <taxon>Glomeromycetes</taxon>
        <taxon>Diversisporales</taxon>
        <taxon>Diversisporaceae</taxon>
        <taxon>Diversispora</taxon>
    </lineage>
</organism>
<dbReference type="AlphaFoldDB" id="A0A397JLS0"/>
<proteinExistence type="predicted"/>
<protein>
    <submittedName>
        <fullName evidence="1">Uncharacterized protein</fullName>
    </submittedName>
</protein>
<keyword evidence="2" id="KW-1185">Reference proteome</keyword>